<reference evidence="2" key="1">
    <citation type="journal article" date="2014" name="Front. Microbiol.">
        <title>High frequency of phylogenetically diverse reductive dehalogenase-homologous genes in deep subseafloor sedimentary metagenomes.</title>
        <authorList>
            <person name="Kawai M."/>
            <person name="Futagami T."/>
            <person name="Toyoda A."/>
            <person name="Takaki Y."/>
            <person name="Nishi S."/>
            <person name="Hori S."/>
            <person name="Arai W."/>
            <person name="Tsubouchi T."/>
            <person name="Morono Y."/>
            <person name="Uchiyama I."/>
            <person name="Ito T."/>
            <person name="Fujiyama A."/>
            <person name="Inagaki F."/>
            <person name="Takami H."/>
        </authorList>
    </citation>
    <scope>NUCLEOTIDE SEQUENCE</scope>
    <source>
        <strain evidence="2">Expedition CK06-06</strain>
    </source>
</reference>
<protein>
    <recommendedName>
        <fullName evidence="1">Nucleotidyl transferase domain-containing protein</fullName>
    </recommendedName>
</protein>
<gene>
    <name evidence="2" type="ORF">S01H4_51663</name>
</gene>
<sequence>HRELLDILSKEDIIFVVKKKFFFFIVSLYPDLKSFIYPDISITTSLGISTSFIPILSTNEKFEENFKQWLSEYKSTKDISLVIEPTLLEENKLGSVGALGYLIKKENFNEELMIIGGDNLFEFDLRDLINYYREKKGNVVALYDLKSIQKARSYGVARVDEEMRIIDFVEKPENPPSTLVSTACYMLSKEGVRSILTYLDKGENPDAIGFFIKWLIKRERVFGFVFSGRWFDIGSLESLKEADLIYSKKKEEDL</sequence>
<organism evidence="2">
    <name type="scientific">marine sediment metagenome</name>
    <dbReference type="NCBI Taxonomy" id="412755"/>
    <lineage>
        <taxon>unclassified sequences</taxon>
        <taxon>metagenomes</taxon>
        <taxon>ecological metagenomes</taxon>
    </lineage>
</organism>
<dbReference type="InterPro" id="IPR005835">
    <property type="entry name" value="NTP_transferase_dom"/>
</dbReference>
<name>X1CZ31_9ZZZZ</name>
<evidence type="ECO:0000259" key="1">
    <source>
        <dbReference type="Pfam" id="PF00483"/>
    </source>
</evidence>
<evidence type="ECO:0000313" key="2">
    <source>
        <dbReference type="EMBL" id="GAH01295.1"/>
    </source>
</evidence>
<proteinExistence type="predicted"/>
<dbReference type="AlphaFoldDB" id="X1CZ31"/>
<dbReference type="EMBL" id="BART01029443">
    <property type="protein sequence ID" value="GAH01295.1"/>
    <property type="molecule type" value="Genomic_DNA"/>
</dbReference>
<dbReference type="PANTHER" id="PTHR42883:SF2">
    <property type="entry name" value="THYMIDYLYLTRANSFERASE"/>
    <property type="match status" value="1"/>
</dbReference>
<feature type="domain" description="Nucleotidyl transferase" evidence="1">
    <location>
        <begin position="55"/>
        <end position="246"/>
    </location>
</feature>
<dbReference type="Gene3D" id="3.90.550.10">
    <property type="entry name" value="Spore Coat Polysaccharide Biosynthesis Protein SpsA, Chain A"/>
    <property type="match status" value="1"/>
</dbReference>
<dbReference type="Pfam" id="PF00483">
    <property type="entry name" value="NTP_transferase"/>
    <property type="match status" value="1"/>
</dbReference>
<dbReference type="PANTHER" id="PTHR42883">
    <property type="entry name" value="GLUCOSE-1-PHOSPHATE THYMIDYLTRANSFERASE"/>
    <property type="match status" value="1"/>
</dbReference>
<dbReference type="InterPro" id="IPR029044">
    <property type="entry name" value="Nucleotide-diphossugar_trans"/>
</dbReference>
<dbReference type="SUPFAM" id="SSF53448">
    <property type="entry name" value="Nucleotide-diphospho-sugar transferases"/>
    <property type="match status" value="1"/>
</dbReference>
<feature type="non-terminal residue" evidence="2">
    <location>
        <position position="1"/>
    </location>
</feature>
<comment type="caution">
    <text evidence="2">The sequence shown here is derived from an EMBL/GenBank/DDBJ whole genome shotgun (WGS) entry which is preliminary data.</text>
</comment>
<accession>X1CZ31</accession>